<comment type="caution">
    <text evidence="3">The sequence shown here is derived from an EMBL/GenBank/DDBJ whole genome shotgun (WGS) entry which is preliminary data.</text>
</comment>
<accession>A0A9K3GGX2</accession>
<dbReference type="InterPro" id="IPR002625">
    <property type="entry name" value="Smr_dom"/>
</dbReference>
<evidence type="ECO:0000313" key="3">
    <source>
        <dbReference type="EMBL" id="GIQ82558.1"/>
    </source>
</evidence>
<protein>
    <recommendedName>
        <fullName evidence="2">Smr domain-containing protein</fullName>
    </recommendedName>
</protein>
<dbReference type="OrthoDB" id="3231855at2759"/>
<dbReference type="InterPro" id="IPR036063">
    <property type="entry name" value="Smr_dom_sf"/>
</dbReference>
<name>A0A9K3GGX2_9EUKA</name>
<evidence type="ECO:0000256" key="1">
    <source>
        <dbReference type="SAM" id="MobiDB-lite"/>
    </source>
</evidence>
<organism evidence="3 4">
    <name type="scientific">Kipferlia bialata</name>
    <dbReference type="NCBI Taxonomy" id="797122"/>
    <lineage>
        <taxon>Eukaryota</taxon>
        <taxon>Metamonada</taxon>
        <taxon>Carpediemonas-like organisms</taxon>
        <taxon>Kipferlia</taxon>
    </lineage>
</organism>
<evidence type="ECO:0000313" key="4">
    <source>
        <dbReference type="Proteomes" id="UP000265618"/>
    </source>
</evidence>
<feature type="domain" description="Smr" evidence="2">
    <location>
        <begin position="41"/>
        <end position="126"/>
    </location>
</feature>
<keyword evidence="4" id="KW-1185">Reference proteome</keyword>
<dbReference type="SMART" id="SM00463">
    <property type="entry name" value="SMR"/>
    <property type="match status" value="1"/>
</dbReference>
<evidence type="ECO:0000259" key="2">
    <source>
        <dbReference type="PROSITE" id="PS50828"/>
    </source>
</evidence>
<gene>
    <name evidence="3" type="ORF">KIPB_003719</name>
</gene>
<reference evidence="3 4" key="1">
    <citation type="journal article" date="2018" name="PLoS ONE">
        <title>The draft genome of Kipferlia bialata reveals reductive genome evolution in fornicate parasites.</title>
        <authorList>
            <person name="Tanifuji G."/>
            <person name="Takabayashi S."/>
            <person name="Kume K."/>
            <person name="Takagi M."/>
            <person name="Nakayama T."/>
            <person name="Kamikawa R."/>
            <person name="Inagaki Y."/>
            <person name="Hashimoto T."/>
        </authorList>
    </citation>
    <scope>NUCLEOTIDE SEQUENCE [LARGE SCALE GENOMIC DNA]</scope>
    <source>
        <strain evidence="3">NY0173</strain>
    </source>
</reference>
<dbReference type="Proteomes" id="UP000265618">
    <property type="component" value="Unassembled WGS sequence"/>
</dbReference>
<feature type="region of interest" description="Disordered" evidence="1">
    <location>
        <begin position="130"/>
        <end position="153"/>
    </location>
</feature>
<proteinExistence type="predicted"/>
<dbReference type="PROSITE" id="PS50828">
    <property type="entry name" value="SMR"/>
    <property type="match status" value="1"/>
</dbReference>
<sequence>MEEASHLPTNHRGNPIVIPGSRRLGPEVVLRHTARRIRYHMDMHGCGVEAGLRRVDAVLAILDAEEDPYEELWLVTGRGIHSKGGVAVLGPAVAKHLKELKREWRWMGKIPKTPGKKRSRIVVRIRSRDLPPRPSLTDSGPECVAIGSTVQEQ</sequence>
<dbReference type="EMBL" id="BDIP01000736">
    <property type="protein sequence ID" value="GIQ82558.1"/>
    <property type="molecule type" value="Genomic_DNA"/>
</dbReference>
<dbReference type="Gene3D" id="3.30.1370.110">
    <property type="match status" value="1"/>
</dbReference>
<dbReference type="SUPFAM" id="SSF160443">
    <property type="entry name" value="SMR domain-like"/>
    <property type="match status" value="1"/>
</dbReference>
<dbReference type="AlphaFoldDB" id="A0A9K3GGX2"/>